<proteinExistence type="predicted"/>
<reference evidence="2" key="1">
    <citation type="submission" date="2022-11" db="UniProtKB">
        <authorList>
            <consortium name="WormBaseParasite"/>
        </authorList>
    </citation>
    <scope>IDENTIFICATION</scope>
</reference>
<accession>A0AC34GUZ8</accession>
<sequence>MEQTQSISTGSLKISLKLPNPARRPCPFYLMKESLPPPHPLLGSRNLINAADLGAAHQKFCTPGKLKTDLASFLPQLCNTKDLCSTISSSTNLRTLIEKPPITGKAIMPPNDLKGFSLVPGTVPEAYRLFDTRDVSRLLGSVPTMAPIDDDSKSYDEFGNNFGDSVNEKRAHRMKLKRTLDDNGSEAGEKKSKKHKKDKKKSKKEKKKDKERKDVDTDDNSRSAFNSFH</sequence>
<evidence type="ECO:0000313" key="1">
    <source>
        <dbReference type="Proteomes" id="UP000887579"/>
    </source>
</evidence>
<protein>
    <submittedName>
        <fullName evidence="2">Mediator of RNA polymerase II transcription subunit 19</fullName>
    </submittedName>
</protein>
<evidence type="ECO:0000313" key="2">
    <source>
        <dbReference type="WBParaSite" id="ES5_v2.g8664.t1"/>
    </source>
</evidence>
<name>A0AC34GUZ8_9BILA</name>
<dbReference type="Proteomes" id="UP000887579">
    <property type="component" value="Unplaced"/>
</dbReference>
<dbReference type="WBParaSite" id="ES5_v2.g8664.t1">
    <property type="protein sequence ID" value="ES5_v2.g8664.t1"/>
    <property type="gene ID" value="ES5_v2.g8664"/>
</dbReference>
<organism evidence="1 2">
    <name type="scientific">Panagrolaimus sp. ES5</name>
    <dbReference type="NCBI Taxonomy" id="591445"/>
    <lineage>
        <taxon>Eukaryota</taxon>
        <taxon>Metazoa</taxon>
        <taxon>Ecdysozoa</taxon>
        <taxon>Nematoda</taxon>
        <taxon>Chromadorea</taxon>
        <taxon>Rhabditida</taxon>
        <taxon>Tylenchina</taxon>
        <taxon>Panagrolaimomorpha</taxon>
        <taxon>Panagrolaimoidea</taxon>
        <taxon>Panagrolaimidae</taxon>
        <taxon>Panagrolaimus</taxon>
    </lineage>
</organism>